<dbReference type="STRING" id="1116229.S3DCU4"/>
<comment type="subcellular location">
    <subcellularLocation>
        <location evidence="1">Nucleus</location>
    </subcellularLocation>
</comment>
<evidence type="ECO:0000256" key="1">
    <source>
        <dbReference type="ARBA" id="ARBA00004123"/>
    </source>
</evidence>
<dbReference type="InterPro" id="IPR013088">
    <property type="entry name" value="Znf_NHR/GATA"/>
</dbReference>
<dbReference type="PANTHER" id="PTHR10071">
    <property type="entry name" value="TRANSCRIPTION FACTOR GATA FAMILY MEMBER"/>
    <property type="match status" value="1"/>
</dbReference>
<dbReference type="OMA" id="CYRPTTM"/>
<dbReference type="KEGG" id="glz:GLAREA_08370"/>
<dbReference type="Pfam" id="PF00320">
    <property type="entry name" value="GATA"/>
    <property type="match status" value="2"/>
</dbReference>
<feature type="region of interest" description="Disordered" evidence="10">
    <location>
        <begin position="151"/>
        <end position="185"/>
    </location>
</feature>
<dbReference type="eggNOG" id="KOG1601">
    <property type="taxonomic scope" value="Eukaryota"/>
</dbReference>
<dbReference type="GO" id="GO:0006879">
    <property type="term" value="P:intracellular iron ion homeostasis"/>
    <property type="evidence" value="ECO:0007669"/>
    <property type="project" value="UniProtKB-ARBA"/>
</dbReference>
<evidence type="ECO:0000256" key="2">
    <source>
        <dbReference type="ARBA" id="ARBA00022723"/>
    </source>
</evidence>
<evidence type="ECO:0000313" key="13">
    <source>
        <dbReference type="Proteomes" id="UP000016922"/>
    </source>
</evidence>
<dbReference type="FunFam" id="3.30.50.10:FF:000007">
    <property type="entry name" value="Nitrogen regulatory AreA, N-terminal"/>
    <property type="match status" value="1"/>
</dbReference>
<dbReference type="EMBL" id="KE145373">
    <property type="protein sequence ID" value="EPE24518.1"/>
    <property type="molecule type" value="Genomic_DNA"/>
</dbReference>
<dbReference type="FunFam" id="3.30.50.10:FF:000039">
    <property type="entry name" value="Siderophore transcription factor SreA"/>
    <property type="match status" value="1"/>
</dbReference>
<dbReference type="GO" id="GO:0045944">
    <property type="term" value="P:positive regulation of transcription by RNA polymerase II"/>
    <property type="evidence" value="ECO:0007669"/>
    <property type="project" value="TreeGrafter"/>
</dbReference>
<keyword evidence="6" id="KW-0805">Transcription regulation</keyword>
<dbReference type="GO" id="GO:0034757">
    <property type="term" value="P:negative regulation of iron ion transport"/>
    <property type="evidence" value="ECO:0007669"/>
    <property type="project" value="UniProtKB-ARBA"/>
</dbReference>
<name>S3DCU4_GLAL2</name>
<feature type="region of interest" description="Disordered" evidence="10">
    <location>
        <begin position="327"/>
        <end position="544"/>
    </location>
</feature>
<evidence type="ECO:0000256" key="9">
    <source>
        <dbReference type="PROSITE-ProRule" id="PRU00094"/>
    </source>
</evidence>
<keyword evidence="2" id="KW-0479">Metal-binding</keyword>
<dbReference type="Gene3D" id="3.30.50.10">
    <property type="entry name" value="Erythroid Transcription Factor GATA-1, subunit A"/>
    <property type="match status" value="2"/>
</dbReference>
<dbReference type="GO" id="GO:0005634">
    <property type="term" value="C:nucleus"/>
    <property type="evidence" value="ECO:0007669"/>
    <property type="project" value="UniProtKB-SubCell"/>
</dbReference>
<feature type="compositionally biased region" description="Polar residues" evidence="10">
    <location>
        <begin position="478"/>
        <end position="487"/>
    </location>
</feature>
<feature type="compositionally biased region" description="Low complexity" evidence="10">
    <location>
        <begin position="236"/>
        <end position="249"/>
    </location>
</feature>
<evidence type="ECO:0000256" key="8">
    <source>
        <dbReference type="ARBA" id="ARBA00023242"/>
    </source>
</evidence>
<dbReference type="GO" id="GO:0000981">
    <property type="term" value="F:DNA-binding transcription factor activity, RNA polymerase II-specific"/>
    <property type="evidence" value="ECO:0007669"/>
    <property type="project" value="TreeGrafter"/>
</dbReference>
<dbReference type="PANTHER" id="PTHR10071:SF335">
    <property type="entry name" value="IRON-SENSING TRANSCRIPTIONAL REPRESSOR-RELATED"/>
    <property type="match status" value="1"/>
</dbReference>
<keyword evidence="3" id="KW-0677">Repeat</keyword>
<accession>S3DCU4</accession>
<dbReference type="InterPro" id="IPR000679">
    <property type="entry name" value="Znf_GATA"/>
</dbReference>
<evidence type="ECO:0000256" key="3">
    <source>
        <dbReference type="ARBA" id="ARBA00022737"/>
    </source>
</evidence>
<evidence type="ECO:0000259" key="11">
    <source>
        <dbReference type="PROSITE" id="PS50114"/>
    </source>
</evidence>
<evidence type="ECO:0000313" key="12">
    <source>
        <dbReference type="EMBL" id="EPE24518.1"/>
    </source>
</evidence>
<dbReference type="Proteomes" id="UP000016922">
    <property type="component" value="Unassembled WGS sequence"/>
</dbReference>
<keyword evidence="12" id="KW-0675">Receptor</keyword>
<feature type="domain" description="GATA-type" evidence="11">
    <location>
        <begin position="112"/>
        <end position="170"/>
    </location>
</feature>
<sequence length="567" mass="60508">MSNKHSATPQRRKDTFHVRTVLPSKEPSKEDLELAQHLIGHAQGIRGDPNAQDGETSRSTPSPAYDASTPGSTSPSVQRLREIASRSSSLERSQQDSAQSHQRAQSIQSDAVPAGQVCSNCGTSRTPLWRRSPQGATICNACGLYLKARNAARPTKPRTHSSTATPIAQRTPEPRASPSSVAPSHTATGATYVAADQTSNGSCPGGGRCNGTGGAEGCSGCPAFNNRVSKSAHFTSSQNRQAAASAADSQSDHPTDAPSPIDVAALSIQSQNTTVVVACQNCGTTITPLWRRDASGHTICNACGLYYKLHGVHRPVAMKKSVIKRRKRVVPAGKDGQTSEIDVASNMESPESDHPSPESQETRGTPNPDGSINLGFRSRNEVRTQLPQPTSIARGGNDLTAYASISNSSSSFEHPDSLSNENRLPPMAAYPSPKPGRLSLSPNTFLSPSHKRSFSTLETEQQDTTNLDPNAQPKRLSSIKSILNPGSSDYLDAGGSGGSDRLSPNRYSALNSPSYGVSPANSGEGSHEATSDGERKKLERRELLQREAERMREALKAKERELEEMEE</sequence>
<feature type="compositionally biased region" description="Polar residues" evidence="10">
    <location>
        <begin position="454"/>
        <end position="469"/>
    </location>
</feature>
<feature type="compositionally biased region" description="Polar residues" evidence="10">
    <location>
        <begin position="85"/>
        <end position="109"/>
    </location>
</feature>
<dbReference type="HOGENOM" id="CLU_021761_1_0_1"/>
<keyword evidence="8" id="KW-0539">Nucleus</keyword>
<dbReference type="PRINTS" id="PR00619">
    <property type="entry name" value="GATAZNFINGER"/>
</dbReference>
<feature type="compositionally biased region" description="Polar residues" evidence="10">
    <location>
        <begin position="505"/>
        <end position="524"/>
    </location>
</feature>
<keyword evidence="12" id="KW-0238">DNA-binding</keyword>
<dbReference type="GO" id="GO:0000122">
    <property type="term" value="P:negative regulation of transcription by RNA polymerase II"/>
    <property type="evidence" value="ECO:0007669"/>
    <property type="project" value="TreeGrafter"/>
</dbReference>
<feature type="region of interest" description="Disordered" evidence="10">
    <location>
        <begin position="232"/>
        <end position="260"/>
    </location>
</feature>
<keyword evidence="4 9" id="KW-0863">Zinc-finger</keyword>
<dbReference type="RefSeq" id="XP_008088606.1">
    <property type="nucleotide sequence ID" value="XM_008090415.1"/>
</dbReference>
<dbReference type="SMART" id="SM00401">
    <property type="entry name" value="ZnF_GATA"/>
    <property type="match status" value="2"/>
</dbReference>
<evidence type="ECO:0000256" key="5">
    <source>
        <dbReference type="ARBA" id="ARBA00022833"/>
    </source>
</evidence>
<evidence type="ECO:0000256" key="10">
    <source>
        <dbReference type="SAM" id="MobiDB-lite"/>
    </source>
</evidence>
<keyword evidence="13" id="KW-1185">Reference proteome</keyword>
<dbReference type="GO" id="GO:0008270">
    <property type="term" value="F:zinc ion binding"/>
    <property type="evidence" value="ECO:0007669"/>
    <property type="project" value="UniProtKB-KW"/>
</dbReference>
<feature type="compositionally biased region" description="Polar residues" evidence="10">
    <location>
        <begin position="53"/>
        <end position="62"/>
    </location>
</feature>
<dbReference type="CDD" id="cd00202">
    <property type="entry name" value="ZnF_GATA"/>
    <property type="match status" value="2"/>
</dbReference>
<keyword evidence="5" id="KW-0862">Zinc</keyword>
<keyword evidence="7" id="KW-0804">Transcription</keyword>
<proteinExistence type="predicted"/>
<feature type="domain" description="GATA-type" evidence="11">
    <location>
        <begin position="279"/>
        <end position="326"/>
    </location>
</feature>
<dbReference type="SUPFAM" id="SSF57716">
    <property type="entry name" value="Glucocorticoid receptor-like (DNA-binding domain)"/>
    <property type="match status" value="2"/>
</dbReference>
<dbReference type="AlphaFoldDB" id="S3DCU4"/>
<feature type="region of interest" description="Disordered" evidence="10">
    <location>
        <begin position="1"/>
        <end position="117"/>
    </location>
</feature>
<organism evidence="12 13">
    <name type="scientific">Glarea lozoyensis (strain ATCC 20868 / MF5171)</name>
    <dbReference type="NCBI Taxonomy" id="1116229"/>
    <lineage>
        <taxon>Eukaryota</taxon>
        <taxon>Fungi</taxon>
        <taxon>Dikarya</taxon>
        <taxon>Ascomycota</taxon>
        <taxon>Pezizomycotina</taxon>
        <taxon>Leotiomycetes</taxon>
        <taxon>Helotiales</taxon>
        <taxon>Helotiaceae</taxon>
        <taxon>Glarea</taxon>
    </lineage>
</organism>
<evidence type="ECO:0000256" key="4">
    <source>
        <dbReference type="ARBA" id="ARBA00022771"/>
    </source>
</evidence>
<dbReference type="GO" id="GO:0000978">
    <property type="term" value="F:RNA polymerase II cis-regulatory region sequence-specific DNA binding"/>
    <property type="evidence" value="ECO:0007669"/>
    <property type="project" value="TreeGrafter"/>
</dbReference>
<dbReference type="PROSITE" id="PS00344">
    <property type="entry name" value="GATA_ZN_FINGER_1"/>
    <property type="match status" value="2"/>
</dbReference>
<dbReference type="PROSITE" id="PS50114">
    <property type="entry name" value="GATA_ZN_FINGER_2"/>
    <property type="match status" value="2"/>
</dbReference>
<feature type="compositionally biased region" description="Basic and acidic residues" evidence="10">
    <location>
        <begin position="525"/>
        <end position="544"/>
    </location>
</feature>
<evidence type="ECO:0000256" key="7">
    <source>
        <dbReference type="ARBA" id="ARBA00023163"/>
    </source>
</evidence>
<gene>
    <name evidence="12" type="ORF">GLAREA_08370</name>
</gene>
<dbReference type="InterPro" id="IPR039355">
    <property type="entry name" value="Transcription_factor_GATA"/>
</dbReference>
<dbReference type="OrthoDB" id="515401at2759"/>
<protein>
    <submittedName>
        <fullName evidence="12">Glucocorticoid receptor-like (DNA-binding)</fullName>
    </submittedName>
</protein>
<reference evidence="12 13" key="1">
    <citation type="journal article" date="2013" name="BMC Genomics">
        <title>Genomics-driven discovery of the pneumocandin biosynthetic gene cluster in the fungus Glarea lozoyensis.</title>
        <authorList>
            <person name="Chen L."/>
            <person name="Yue Q."/>
            <person name="Zhang X."/>
            <person name="Xiang M."/>
            <person name="Wang C."/>
            <person name="Li S."/>
            <person name="Che Y."/>
            <person name="Ortiz-Lopez F.J."/>
            <person name="Bills G.F."/>
            <person name="Liu X."/>
            <person name="An Z."/>
        </authorList>
    </citation>
    <scope>NUCLEOTIDE SEQUENCE [LARGE SCALE GENOMIC DNA]</scope>
    <source>
        <strain evidence="13">ATCC 20868 / MF5171</strain>
    </source>
</reference>
<evidence type="ECO:0000256" key="6">
    <source>
        <dbReference type="ARBA" id="ARBA00023015"/>
    </source>
</evidence>
<dbReference type="GeneID" id="19467419"/>